<name>A0ACA9MK68_9GLOM</name>
<accession>A0ACA9MK68</accession>
<comment type="caution">
    <text evidence="1">The sequence shown here is derived from an EMBL/GenBank/DDBJ whole genome shotgun (WGS) entry which is preliminary data.</text>
</comment>
<protein>
    <submittedName>
        <fullName evidence="1">9597_t:CDS:1</fullName>
    </submittedName>
</protein>
<proteinExistence type="predicted"/>
<gene>
    <name evidence="1" type="ORF">ACOLOM_LOCUS6572</name>
</gene>
<feature type="non-terminal residue" evidence="1">
    <location>
        <position position="1"/>
    </location>
</feature>
<keyword evidence="2" id="KW-1185">Reference proteome</keyword>
<evidence type="ECO:0000313" key="2">
    <source>
        <dbReference type="Proteomes" id="UP000789525"/>
    </source>
</evidence>
<dbReference type="EMBL" id="CAJVPT010013649">
    <property type="protein sequence ID" value="CAG8597889.1"/>
    <property type="molecule type" value="Genomic_DNA"/>
</dbReference>
<evidence type="ECO:0000313" key="1">
    <source>
        <dbReference type="EMBL" id="CAG8597889.1"/>
    </source>
</evidence>
<organism evidence="1 2">
    <name type="scientific">Acaulospora colombiana</name>
    <dbReference type="NCBI Taxonomy" id="27376"/>
    <lineage>
        <taxon>Eukaryota</taxon>
        <taxon>Fungi</taxon>
        <taxon>Fungi incertae sedis</taxon>
        <taxon>Mucoromycota</taxon>
        <taxon>Glomeromycotina</taxon>
        <taxon>Glomeromycetes</taxon>
        <taxon>Diversisporales</taxon>
        <taxon>Acaulosporaceae</taxon>
        <taxon>Acaulospora</taxon>
    </lineage>
</organism>
<sequence length="66" mass="7086">EMLEDARMAAISPYGTNVSTWARAALTPTVCLEEATTEFLARAFKHGDLRADGSLVSIFVKGLGEV</sequence>
<reference evidence="1" key="1">
    <citation type="submission" date="2021-06" db="EMBL/GenBank/DDBJ databases">
        <authorList>
            <person name="Kallberg Y."/>
            <person name="Tangrot J."/>
            <person name="Rosling A."/>
        </authorList>
    </citation>
    <scope>NUCLEOTIDE SEQUENCE</scope>
    <source>
        <strain evidence="1">CL356</strain>
    </source>
</reference>
<dbReference type="Proteomes" id="UP000789525">
    <property type="component" value="Unassembled WGS sequence"/>
</dbReference>